<name>A0ABS2TCZ6_9ACTO</name>
<sequence length="280" mass="30682">MESGLKPELWTTIEPGQDVALVVCDMDGTLLDGEGRVPNAFWSLVDTMSERGIMFAPASGRQYATLAKMFAGRASIRTFISENGAHVVQDGESVSVTPVEKDTAERVIRLVRDVDHRDIGLVAGGAKSAYVERRDDRFTEQVETYNAALTIVDDLTEVEDDFVKLATFDFNGVDDIVEDVFPGSWDGHQVVVSGTHWVDIISDQANKGNALRDLQKHLGISPSQTVVFGDYLNDLEMLDQADLSFAMANAHPDVRAAARYEAPANTEHGVVSVLERLLNL</sequence>
<gene>
    <name evidence="1" type="ORF">JVW63_02280</name>
</gene>
<proteinExistence type="predicted"/>
<dbReference type="InterPro" id="IPR036412">
    <property type="entry name" value="HAD-like_sf"/>
</dbReference>
<protein>
    <submittedName>
        <fullName evidence="1">HAD family hydrolase</fullName>
    </submittedName>
</protein>
<accession>A0ABS2TCZ6</accession>
<dbReference type="EMBL" id="JAFFJS010000001">
    <property type="protein sequence ID" value="MBM9432531.1"/>
    <property type="molecule type" value="Genomic_DNA"/>
</dbReference>
<comment type="caution">
    <text evidence="1">The sequence shown here is derived from an EMBL/GenBank/DDBJ whole genome shotgun (WGS) entry which is preliminary data.</text>
</comment>
<dbReference type="SUPFAM" id="SSF56784">
    <property type="entry name" value="HAD-like"/>
    <property type="match status" value="1"/>
</dbReference>
<dbReference type="NCBIfam" id="TIGR00099">
    <property type="entry name" value="Cof-subfamily"/>
    <property type="match status" value="1"/>
</dbReference>
<dbReference type="CDD" id="cd07518">
    <property type="entry name" value="HAD_YbiV-Like"/>
    <property type="match status" value="1"/>
</dbReference>
<dbReference type="SFLD" id="SFLDS00003">
    <property type="entry name" value="Haloacid_Dehalogenase"/>
    <property type="match status" value="1"/>
</dbReference>
<reference evidence="2" key="1">
    <citation type="submission" date="2021-02" db="EMBL/GenBank/DDBJ databases">
        <title>Leucobacter sp. CX169.</title>
        <authorList>
            <person name="Cheng Y."/>
        </authorList>
    </citation>
    <scope>NUCLEOTIDE SEQUENCE [LARGE SCALE GENOMIC DNA]</scope>
    <source>
        <strain evidence="2">JY899</strain>
    </source>
</reference>
<organism evidence="1 2">
    <name type="scientific">Flaviflexus equikiangi</name>
    <dbReference type="NCBI Taxonomy" id="2758573"/>
    <lineage>
        <taxon>Bacteria</taxon>
        <taxon>Bacillati</taxon>
        <taxon>Actinomycetota</taxon>
        <taxon>Actinomycetes</taxon>
        <taxon>Actinomycetales</taxon>
        <taxon>Actinomycetaceae</taxon>
        <taxon>Flaviflexus</taxon>
    </lineage>
</organism>
<dbReference type="SFLD" id="SFLDG01140">
    <property type="entry name" value="C2.B:_Phosphomannomutase_and_P"/>
    <property type="match status" value="1"/>
</dbReference>
<dbReference type="InterPro" id="IPR006379">
    <property type="entry name" value="HAD-SF_hydro_IIB"/>
</dbReference>
<dbReference type="Gene3D" id="3.40.50.1000">
    <property type="entry name" value="HAD superfamily/HAD-like"/>
    <property type="match status" value="1"/>
</dbReference>
<dbReference type="PANTHER" id="PTHR10000">
    <property type="entry name" value="PHOSPHOSERINE PHOSPHATASE"/>
    <property type="match status" value="1"/>
</dbReference>
<dbReference type="InterPro" id="IPR023214">
    <property type="entry name" value="HAD_sf"/>
</dbReference>
<keyword evidence="1" id="KW-0378">Hydrolase</keyword>
<dbReference type="PANTHER" id="PTHR10000:SF53">
    <property type="entry name" value="5-AMINO-6-(5-PHOSPHO-D-RIBITYLAMINO)URACIL PHOSPHATASE YBJI-RELATED"/>
    <property type="match status" value="1"/>
</dbReference>
<evidence type="ECO:0000313" key="1">
    <source>
        <dbReference type="EMBL" id="MBM9432531.1"/>
    </source>
</evidence>
<dbReference type="Pfam" id="PF08282">
    <property type="entry name" value="Hydrolase_3"/>
    <property type="match status" value="1"/>
</dbReference>
<dbReference type="NCBIfam" id="TIGR01484">
    <property type="entry name" value="HAD-SF-IIB"/>
    <property type="match status" value="1"/>
</dbReference>
<dbReference type="Proteomes" id="UP000705983">
    <property type="component" value="Unassembled WGS sequence"/>
</dbReference>
<evidence type="ECO:0000313" key="2">
    <source>
        <dbReference type="Proteomes" id="UP000705983"/>
    </source>
</evidence>
<dbReference type="GO" id="GO:0016787">
    <property type="term" value="F:hydrolase activity"/>
    <property type="evidence" value="ECO:0007669"/>
    <property type="project" value="UniProtKB-KW"/>
</dbReference>
<keyword evidence="2" id="KW-1185">Reference proteome</keyword>
<dbReference type="InterPro" id="IPR000150">
    <property type="entry name" value="Cof"/>
</dbReference>
<dbReference type="Gene3D" id="3.30.1240.10">
    <property type="match status" value="1"/>
</dbReference>